<dbReference type="EMBL" id="JACHOP010000006">
    <property type="protein sequence ID" value="MBB5757289.1"/>
    <property type="molecule type" value="Genomic_DNA"/>
</dbReference>
<dbReference type="AlphaFoldDB" id="A0A840ZHF8"/>
<gene>
    <name evidence="1" type="ORF">HNR00_002000</name>
</gene>
<keyword evidence="2" id="KW-1185">Reference proteome</keyword>
<dbReference type="Proteomes" id="UP000583454">
    <property type="component" value="Unassembled WGS sequence"/>
</dbReference>
<accession>A0A840ZHF8</accession>
<proteinExistence type="predicted"/>
<evidence type="ECO:0000313" key="2">
    <source>
        <dbReference type="Proteomes" id="UP000583454"/>
    </source>
</evidence>
<evidence type="ECO:0000313" key="1">
    <source>
        <dbReference type="EMBL" id="MBB5757289.1"/>
    </source>
</evidence>
<name>A0A840ZHF8_9HYPH</name>
<protein>
    <submittedName>
        <fullName evidence="1">Uncharacterized protein</fullName>
    </submittedName>
</protein>
<dbReference type="RefSeq" id="WP_183568648.1">
    <property type="nucleotide sequence ID" value="NZ_JACHOP010000006.1"/>
</dbReference>
<organism evidence="1 2">
    <name type="scientific">Methylorubrum rhodinum</name>
    <dbReference type="NCBI Taxonomy" id="29428"/>
    <lineage>
        <taxon>Bacteria</taxon>
        <taxon>Pseudomonadati</taxon>
        <taxon>Pseudomonadota</taxon>
        <taxon>Alphaproteobacteria</taxon>
        <taxon>Hyphomicrobiales</taxon>
        <taxon>Methylobacteriaceae</taxon>
        <taxon>Methylorubrum</taxon>
    </lineage>
</organism>
<comment type="caution">
    <text evidence="1">The sequence shown here is derived from an EMBL/GenBank/DDBJ whole genome shotgun (WGS) entry which is preliminary data.</text>
</comment>
<reference evidence="1 2" key="1">
    <citation type="submission" date="2020-08" db="EMBL/GenBank/DDBJ databases">
        <title>Genomic Encyclopedia of Type Strains, Phase IV (KMG-IV): sequencing the most valuable type-strain genomes for metagenomic binning, comparative biology and taxonomic classification.</title>
        <authorList>
            <person name="Goeker M."/>
        </authorList>
    </citation>
    <scope>NUCLEOTIDE SEQUENCE [LARGE SCALE GENOMIC DNA]</scope>
    <source>
        <strain evidence="1 2">DSM 2163</strain>
    </source>
</reference>
<sequence length="85" mass="9108">MSIVHKTADIAATGMGATVRFLTAGLDALTGAVARMNERAETHLRDRTTLLRAHYGKKSNRDAKPLPVVEAPIDLALRDGVRDAA</sequence>